<dbReference type="EMBL" id="BMAW01069722">
    <property type="protein sequence ID" value="GFT70270.1"/>
    <property type="molecule type" value="Genomic_DNA"/>
</dbReference>
<organism evidence="3 4">
    <name type="scientific">Nephila pilipes</name>
    <name type="common">Giant wood spider</name>
    <name type="synonym">Nephila maculata</name>
    <dbReference type="NCBI Taxonomy" id="299642"/>
    <lineage>
        <taxon>Eukaryota</taxon>
        <taxon>Metazoa</taxon>
        <taxon>Ecdysozoa</taxon>
        <taxon>Arthropoda</taxon>
        <taxon>Chelicerata</taxon>
        <taxon>Arachnida</taxon>
        <taxon>Araneae</taxon>
        <taxon>Araneomorphae</taxon>
        <taxon>Entelegynae</taxon>
        <taxon>Araneoidea</taxon>
        <taxon>Nephilidae</taxon>
        <taxon>Nephila</taxon>
    </lineage>
</organism>
<proteinExistence type="predicted"/>
<evidence type="ECO:0000313" key="4">
    <source>
        <dbReference type="Proteomes" id="UP000887013"/>
    </source>
</evidence>
<evidence type="ECO:0000313" key="3">
    <source>
        <dbReference type="EMBL" id="GFU60433.1"/>
    </source>
</evidence>
<dbReference type="EMBL" id="BMAW01129476">
    <property type="protein sequence ID" value="GFU30554.1"/>
    <property type="molecule type" value="Genomic_DNA"/>
</dbReference>
<accession>A0A8X6R489</accession>
<comment type="caution">
    <text evidence="3">The sequence shown here is derived from an EMBL/GenBank/DDBJ whole genome shotgun (WGS) entry which is preliminary data.</text>
</comment>
<keyword evidence="4" id="KW-1185">Reference proteome</keyword>
<dbReference type="Proteomes" id="UP000887013">
    <property type="component" value="Unassembled WGS sequence"/>
</dbReference>
<dbReference type="EMBL" id="BMAW01040668">
    <property type="protein sequence ID" value="GFU60433.1"/>
    <property type="molecule type" value="Genomic_DNA"/>
</dbReference>
<gene>
    <name evidence="3" type="ORF">NPIL_240861</name>
    <name evidence="2" type="ORF">NPIL_392821</name>
    <name evidence="1" type="ORF">NPIL_628651</name>
</gene>
<reference evidence="3" key="1">
    <citation type="submission" date="2020-08" db="EMBL/GenBank/DDBJ databases">
        <title>Multicomponent nature underlies the extraordinary mechanical properties of spider dragline silk.</title>
        <authorList>
            <person name="Kono N."/>
            <person name="Nakamura H."/>
            <person name="Mori M."/>
            <person name="Yoshida Y."/>
            <person name="Ohtoshi R."/>
            <person name="Malay A.D."/>
            <person name="Moran D.A.P."/>
            <person name="Tomita M."/>
            <person name="Numata K."/>
            <person name="Arakawa K."/>
        </authorList>
    </citation>
    <scope>NUCLEOTIDE SEQUENCE</scope>
</reference>
<name>A0A8X6R489_NEPPI</name>
<feature type="non-terminal residue" evidence="3">
    <location>
        <position position="28"/>
    </location>
</feature>
<evidence type="ECO:0000313" key="1">
    <source>
        <dbReference type="EMBL" id="GFT70270.1"/>
    </source>
</evidence>
<evidence type="ECO:0000313" key="2">
    <source>
        <dbReference type="EMBL" id="GFU30554.1"/>
    </source>
</evidence>
<sequence>MFTFFGKDRWARARNTVKKAFDKQSLKN</sequence>
<dbReference type="AlphaFoldDB" id="A0A8X6R489"/>
<protein>
    <submittedName>
        <fullName evidence="3">Uncharacterized protein</fullName>
    </submittedName>
</protein>